<dbReference type="SUPFAM" id="SSF88723">
    <property type="entry name" value="PIN domain-like"/>
    <property type="match status" value="1"/>
</dbReference>
<proteinExistence type="predicted"/>
<dbReference type="Pfam" id="PF13470">
    <property type="entry name" value="PIN_3"/>
    <property type="match status" value="1"/>
</dbReference>
<accession>A0ABU6IFX7</accession>
<dbReference type="RefSeq" id="WP_338209041.1">
    <property type="nucleotide sequence ID" value="NZ_JAYMFF010000002.1"/>
</dbReference>
<dbReference type="CDD" id="cd09854">
    <property type="entry name" value="PIN_VapC-like"/>
    <property type="match status" value="1"/>
</dbReference>
<dbReference type="InterPro" id="IPR002716">
    <property type="entry name" value="PIN_dom"/>
</dbReference>
<evidence type="ECO:0000256" key="2">
    <source>
        <dbReference type="ARBA" id="ARBA00022723"/>
    </source>
</evidence>
<dbReference type="EMBL" id="JAYMFF010000002">
    <property type="protein sequence ID" value="MEC4175331.1"/>
    <property type="molecule type" value="Genomic_DNA"/>
</dbReference>
<keyword evidence="2" id="KW-0479">Metal-binding</keyword>
<reference evidence="6 7" key="1">
    <citation type="submission" date="2024-01" db="EMBL/GenBank/DDBJ databases">
        <title>novel species in genus Adlercreutzia.</title>
        <authorList>
            <person name="Liu X."/>
        </authorList>
    </citation>
    <scope>NUCLEOTIDE SEQUENCE [LARGE SCALE GENOMIC DNA]</scope>
    <source>
        <strain evidence="6 7">R7</strain>
    </source>
</reference>
<gene>
    <name evidence="6" type="ORF">VIN30_02570</name>
</gene>
<feature type="domain" description="PIN" evidence="5">
    <location>
        <begin position="8"/>
        <end position="141"/>
    </location>
</feature>
<keyword evidence="4" id="KW-0460">Magnesium</keyword>
<dbReference type="Gene3D" id="3.40.50.1010">
    <property type="entry name" value="5'-nuclease"/>
    <property type="match status" value="1"/>
</dbReference>
<evidence type="ECO:0000313" key="7">
    <source>
        <dbReference type="Proteomes" id="UP001349994"/>
    </source>
</evidence>
<evidence type="ECO:0000313" key="6">
    <source>
        <dbReference type="EMBL" id="MEC4175331.1"/>
    </source>
</evidence>
<name>A0ABU6IFX7_9ACTN</name>
<evidence type="ECO:0000256" key="1">
    <source>
        <dbReference type="ARBA" id="ARBA00022722"/>
    </source>
</evidence>
<protein>
    <submittedName>
        <fullName evidence="6">PIN domain-containing protein</fullName>
    </submittedName>
</protein>
<dbReference type="InterPro" id="IPR029060">
    <property type="entry name" value="PIN-like_dom_sf"/>
</dbReference>
<keyword evidence="7" id="KW-1185">Reference proteome</keyword>
<comment type="caution">
    <text evidence="6">The sequence shown here is derived from an EMBL/GenBank/DDBJ whole genome shotgun (WGS) entry which is preliminary data.</text>
</comment>
<evidence type="ECO:0000256" key="3">
    <source>
        <dbReference type="ARBA" id="ARBA00022801"/>
    </source>
</evidence>
<evidence type="ECO:0000259" key="5">
    <source>
        <dbReference type="Pfam" id="PF13470"/>
    </source>
</evidence>
<evidence type="ECO:0000256" key="4">
    <source>
        <dbReference type="ARBA" id="ARBA00022842"/>
    </source>
</evidence>
<dbReference type="Proteomes" id="UP001349994">
    <property type="component" value="Unassembled WGS sequence"/>
</dbReference>
<sequence>MTKEHPTLLLDTNIWIDNYFAHREGSEAARELIAYANEQNYTLAYAATSTKDLFFLAGSELKRLVREEKGELSEEDARSCSDLTWAFLKNMTSIAVAIPVGEPQIWLATHYRALHGDFEDDLILAAAEESKADYLVTNDRALFGKAAIPVFTSADMLAYLKR</sequence>
<keyword evidence="3" id="KW-0378">Hydrolase</keyword>
<organism evidence="6 7">
    <name type="scientific">Adlercreutzia wanghongyangiae</name>
    <dbReference type="NCBI Taxonomy" id="3111451"/>
    <lineage>
        <taxon>Bacteria</taxon>
        <taxon>Bacillati</taxon>
        <taxon>Actinomycetota</taxon>
        <taxon>Coriobacteriia</taxon>
        <taxon>Eggerthellales</taxon>
        <taxon>Eggerthellaceae</taxon>
        <taxon>Adlercreutzia</taxon>
    </lineage>
</organism>
<keyword evidence="1" id="KW-0540">Nuclease</keyword>